<evidence type="ECO:0000256" key="8">
    <source>
        <dbReference type="ARBA" id="ARBA00023136"/>
    </source>
</evidence>
<evidence type="ECO:0000256" key="7">
    <source>
        <dbReference type="ARBA" id="ARBA00022989"/>
    </source>
</evidence>
<keyword evidence="5 12" id="KW-0732">Signal</keyword>
<keyword evidence="8 10" id="KW-0472">Membrane</keyword>
<dbReference type="Pfam" id="PF10681">
    <property type="entry name" value="Rot1"/>
    <property type="match status" value="1"/>
</dbReference>
<evidence type="ECO:0000256" key="3">
    <source>
        <dbReference type="ARBA" id="ARBA00017291"/>
    </source>
</evidence>
<protein>
    <recommendedName>
        <fullName evidence="3 10">Protein ROT1</fullName>
    </recommendedName>
</protein>
<comment type="function">
    <text evidence="9 10">Required for normal levels of the cell wall 1,6-beta-glucan. Involved in a protein folding machinery chaperoning proteins acting in various physiological processes including cell wall synthesis and lysis of autophagic bodies.</text>
</comment>
<evidence type="ECO:0000256" key="9">
    <source>
        <dbReference type="ARBA" id="ARBA00024969"/>
    </source>
</evidence>
<evidence type="ECO:0000313" key="14">
    <source>
        <dbReference type="Proteomes" id="UP000250266"/>
    </source>
</evidence>
<feature type="signal peptide" evidence="12">
    <location>
        <begin position="1"/>
        <end position="18"/>
    </location>
</feature>
<feature type="chain" id="PRO_5034058610" description="Protein ROT1" evidence="12">
    <location>
        <begin position="19"/>
        <end position="245"/>
    </location>
</feature>
<dbReference type="PANTHER" id="PTHR28090">
    <property type="entry name" value="PROTEIN ROT1"/>
    <property type="match status" value="1"/>
</dbReference>
<dbReference type="PIRSF" id="PIRSF017290">
    <property type="entry name" value="ROT1_prd"/>
    <property type="match status" value="1"/>
</dbReference>
<dbReference type="AlphaFoldDB" id="A0A8E2EFX2"/>
<dbReference type="GO" id="GO:0051082">
    <property type="term" value="F:unfolded protein binding"/>
    <property type="evidence" value="ECO:0007669"/>
    <property type="project" value="TreeGrafter"/>
</dbReference>
<evidence type="ECO:0000256" key="5">
    <source>
        <dbReference type="ARBA" id="ARBA00022729"/>
    </source>
</evidence>
<reference evidence="13 14" key="1">
    <citation type="journal article" date="2016" name="Nat. Commun.">
        <title>Ectomycorrhizal ecology is imprinted in the genome of the dominant symbiotic fungus Cenococcum geophilum.</title>
        <authorList>
            <consortium name="DOE Joint Genome Institute"/>
            <person name="Peter M."/>
            <person name="Kohler A."/>
            <person name="Ohm R.A."/>
            <person name="Kuo A."/>
            <person name="Krutzmann J."/>
            <person name="Morin E."/>
            <person name="Arend M."/>
            <person name="Barry K.W."/>
            <person name="Binder M."/>
            <person name="Choi C."/>
            <person name="Clum A."/>
            <person name="Copeland A."/>
            <person name="Grisel N."/>
            <person name="Haridas S."/>
            <person name="Kipfer T."/>
            <person name="LaButti K."/>
            <person name="Lindquist E."/>
            <person name="Lipzen A."/>
            <person name="Maire R."/>
            <person name="Meier B."/>
            <person name="Mihaltcheva S."/>
            <person name="Molinier V."/>
            <person name="Murat C."/>
            <person name="Poggeler S."/>
            <person name="Quandt C.A."/>
            <person name="Sperisen C."/>
            <person name="Tritt A."/>
            <person name="Tisserant E."/>
            <person name="Crous P.W."/>
            <person name="Henrissat B."/>
            <person name="Nehls U."/>
            <person name="Egli S."/>
            <person name="Spatafora J.W."/>
            <person name="Grigoriev I.V."/>
            <person name="Martin F.M."/>
        </authorList>
    </citation>
    <scope>NUCLEOTIDE SEQUENCE [LARGE SCALE GENOMIC DNA]</scope>
    <source>
        <strain evidence="13 14">CBS 459.81</strain>
    </source>
</reference>
<accession>A0A8E2EFX2</accession>
<dbReference type="GO" id="GO:0006458">
    <property type="term" value="P:'de novo' protein folding"/>
    <property type="evidence" value="ECO:0007669"/>
    <property type="project" value="InterPro"/>
</dbReference>
<evidence type="ECO:0000256" key="12">
    <source>
        <dbReference type="SAM" id="SignalP"/>
    </source>
</evidence>
<gene>
    <name evidence="13" type="ORF">K432DRAFT_379877</name>
</gene>
<dbReference type="OrthoDB" id="5327821at2759"/>
<evidence type="ECO:0000256" key="2">
    <source>
        <dbReference type="ARBA" id="ARBA00007149"/>
    </source>
</evidence>
<keyword evidence="14" id="KW-1185">Reference proteome</keyword>
<dbReference type="GO" id="GO:0005789">
    <property type="term" value="C:endoplasmic reticulum membrane"/>
    <property type="evidence" value="ECO:0007669"/>
    <property type="project" value="UniProtKB-SubCell"/>
</dbReference>
<evidence type="ECO:0000256" key="6">
    <source>
        <dbReference type="ARBA" id="ARBA00022824"/>
    </source>
</evidence>
<keyword evidence="6 10" id="KW-0256">Endoplasmic reticulum</keyword>
<keyword evidence="4 11" id="KW-0812">Transmembrane</keyword>
<dbReference type="EMBL" id="KV744871">
    <property type="protein sequence ID" value="OCK83051.1"/>
    <property type="molecule type" value="Genomic_DNA"/>
</dbReference>
<comment type="similarity">
    <text evidence="2 10">Belongs to the ROT1 family.</text>
</comment>
<evidence type="ECO:0000313" key="13">
    <source>
        <dbReference type="EMBL" id="OCK83051.1"/>
    </source>
</evidence>
<sequence length="245" mass="27515">MLSSIGCALLMCASVVTAQTLPVTDLVGTWSSKSNSTLTGPTFYDPVNEKMFEPDHTGISYSFTSDGFFEEAYYRAIANPQNPACPKGIMQWQHGSFTKQANGSLVLEPIAVDGRQLYSDPCSYKTSVYTRYNESELFERYEVLTDPYHNIPRLNLYKFDGSPMMPLYLVFSPPQMLPTQTLNPTTASTSAGAKATAKFKRSTEDFALPMNHNVLNRRREPIQADRWWWLGVFLTGSGAVLYFCF</sequence>
<dbReference type="Proteomes" id="UP000250266">
    <property type="component" value="Unassembled WGS sequence"/>
</dbReference>
<organism evidence="13 14">
    <name type="scientific">Lepidopterella palustris CBS 459.81</name>
    <dbReference type="NCBI Taxonomy" id="1314670"/>
    <lineage>
        <taxon>Eukaryota</taxon>
        <taxon>Fungi</taxon>
        <taxon>Dikarya</taxon>
        <taxon>Ascomycota</taxon>
        <taxon>Pezizomycotina</taxon>
        <taxon>Dothideomycetes</taxon>
        <taxon>Pleosporomycetidae</taxon>
        <taxon>Mytilinidiales</taxon>
        <taxon>Argynnaceae</taxon>
        <taxon>Lepidopterella</taxon>
    </lineage>
</organism>
<evidence type="ECO:0000256" key="1">
    <source>
        <dbReference type="ARBA" id="ARBA00004115"/>
    </source>
</evidence>
<dbReference type="PANTHER" id="PTHR28090:SF1">
    <property type="entry name" value="PROTEIN ROT1"/>
    <property type="match status" value="1"/>
</dbReference>
<keyword evidence="7 11" id="KW-1133">Transmembrane helix</keyword>
<name>A0A8E2EFX2_9PEZI</name>
<feature type="transmembrane region" description="Helical" evidence="11">
    <location>
        <begin position="227"/>
        <end position="244"/>
    </location>
</feature>
<evidence type="ECO:0000256" key="11">
    <source>
        <dbReference type="SAM" id="Phobius"/>
    </source>
</evidence>
<proteinExistence type="inferred from homology"/>
<comment type="subcellular location">
    <subcellularLocation>
        <location evidence="1">Endoplasmic reticulum membrane</location>
        <topology evidence="1">Single-pass type I membrane protein</topology>
    </subcellularLocation>
</comment>
<evidence type="ECO:0000256" key="10">
    <source>
        <dbReference type="PIRNR" id="PIRNR017290"/>
    </source>
</evidence>
<dbReference type="InterPro" id="IPR019623">
    <property type="entry name" value="Rot1"/>
</dbReference>
<evidence type="ECO:0000256" key="4">
    <source>
        <dbReference type="ARBA" id="ARBA00022692"/>
    </source>
</evidence>